<feature type="compositionally biased region" description="Basic and acidic residues" evidence="1">
    <location>
        <begin position="263"/>
        <end position="274"/>
    </location>
</feature>
<accession>K6VJE9</accession>
<keyword evidence="3" id="KW-1185">Reference proteome</keyword>
<comment type="caution">
    <text evidence="2">The sequence shown here is derived from an EMBL/GenBank/DDBJ whole genome shotgun (WGS) entry which is preliminary data.</text>
</comment>
<feature type="compositionally biased region" description="Pro residues" evidence="1">
    <location>
        <begin position="443"/>
        <end position="495"/>
    </location>
</feature>
<protein>
    <submittedName>
        <fullName evidence="2">Uncharacterized protein</fullName>
    </submittedName>
</protein>
<name>K6VJE9_9MICO</name>
<evidence type="ECO:0000256" key="1">
    <source>
        <dbReference type="SAM" id="MobiDB-lite"/>
    </source>
</evidence>
<feature type="region of interest" description="Disordered" evidence="1">
    <location>
        <begin position="111"/>
        <end position="234"/>
    </location>
</feature>
<feature type="compositionally biased region" description="Low complexity" evidence="1">
    <location>
        <begin position="381"/>
        <end position="409"/>
    </location>
</feature>
<evidence type="ECO:0000313" key="3">
    <source>
        <dbReference type="Proteomes" id="UP000008495"/>
    </source>
</evidence>
<dbReference type="Proteomes" id="UP000008495">
    <property type="component" value="Unassembled WGS sequence"/>
</dbReference>
<organism evidence="2 3">
    <name type="scientific">Austwickia chelonae NBRC 105200</name>
    <dbReference type="NCBI Taxonomy" id="1184607"/>
    <lineage>
        <taxon>Bacteria</taxon>
        <taxon>Bacillati</taxon>
        <taxon>Actinomycetota</taxon>
        <taxon>Actinomycetes</taxon>
        <taxon>Micrococcales</taxon>
        <taxon>Dermatophilaceae</taxon>
        <taxon>Austwickia</taxon>
    </lineage>
</organism>
<dbReference type="STRING" id="100225.SAMN05421595_2008"/>
<feature type="compositionally biased region" description="Basic and acidic residues" evidence="1">
    <location>
        <begin position="316"/>
        <end position="331"/>
    </location>
</feature>
<proteinExistence type="predicted"/>
<sequence length="495" mass="49970">MSGDFYDVDDQLLDALARGELIFDDPTALLLQAWAEPVLVDAAGSWRSFSLEAVEERAADVLQEVVGAGWAGPKAGVSGILAAAGLSASTVLLRDAPEHFVDMARFEAGAGSRQSLNAGPPAGPMRPPGRPPAGPRPGPDPETAGPSTEDVPVPRAEETRYQQGGHRPAAQDPHTEPVEPVEAGRAPGNAGQGDAPGNPVVPAPPTAPIEMSPAGQQKARGPVPEQDGGGHTRVQPVAGRTVAAPVVAAATARVAAVDRGYDAEAGSPREEAHTRRMPPAAATASLDRDATGDSGRSPAKTQIAAAGPPKGVLATLDDRNEEFSASEERPAKGAVGTAAVGGGVALCILGSVALAIAGVDVPLLSPIVRPVKIQNQNNKPSSTITTKSTAGATSSPSSSSVGNRTSPVSVPAHRPSDPGRPTVASPKAPTPSRVQPTIRDHPVPPPPPAAPPVAPPPQQPPPPVAPPPVPPKPPVQKPPAPKPPPVAPPPAPEAP</sequence>
<dbReference type="AlphaFoldDB" id="K6VJE9"/>
<dbReference type="RefSeq" id="WP_006501625.1">
    <property type="nucleotide sequence ID" value="NZ_BAGZ01000003.1"/>
</dbReference>
<dbReference type="PRINTS" id="PR01217">
    <property type="entry name" value="PRICHEXTENSN"/>
</dbReference>
<feature type="compositionally biased region" description="Pro residues" evidence="1">
    <location>
        <begin position="121"/>
        <end position="140"/>
    </location>
</feature>
<evidence type="ECO:0000313" key="2">
    <source>
        <dbReference type="EMBL" id="GAB76874.1"/>
    </source>
</evidence>
<feature type="region of interest" description="Disordered" evidence="1">
    <location>
        <begin position="263"/>
        <end position="334"/>
    </location>
</feature>
<gene>
    <name evidence="2" type="ORF">AUCHE_03_00910</name>
</gene>
<dbReference type="EMBL" id="BAGZ01000003">
    <property type="protein sequence ID" value="GAB76874.1"/>
    <property type="molecule type" value="Genomic_DNA"/>
</dbReference>
<feature type="region of interest" description="Disordered" evidence="1">
    <location>
        <begin position="370"/>
        <end position="495"/>
    </location>
</feature>
<reference evidence="2 3" key="1">
    <citation type="submission" date="2012-08" db="EMBL/GenBank/DDBJ databases">
        <title>Whole genome shotgun sequence of Austwickia chelonae NBRC 105200.</title>
        <authorList>
            <person name="Yoshida I."/>
            <person name="Hosoyama A."/>
            <person name="Tsuchikane K."/>
            <person name="Katsumata H."/>
            <person name="Ando Y."/>
            <person name="Ohji S."/>
            <person name="Hamada M."/>
            <person name="Tamura T."/>
            <person name="Yamazoe A."/>
            <person name="Yamazaki S."/>
            <person name="Fujita N."/>
        </authorList>
    </citation>
    <scope>NUCLEOTIDE SEQUENCE [LARGE SCALE GENOMIC DNA]</scope>
    <source>
        <strain evidence="2 3">NBRC 105200</strain>
    </source>
</reference>